<evidence type="ECO:0000313" key="2">
    <source>
        <dbReference type="EMBL" id="MPC41277.1"/>
    </source>
</evidence>
<evidence type="ECO:0000256" key="1">
    <source>
        <dbReference type="SAM" id="MobiDB-lite"/>
    </source>
</evidence>
<dbReference type="AlphaFoldDB" id="A0A5B7F6V4"/>
<organism evidence="2 3">
    <name type="scientific">Portunus trituberculatus</name>
    <name type="common">Swimming crab</name>
    <name type="synonym">Neptunus trituberculatus</name>
    <dbReference type="NCBI Taxonomy" id="210409"/>
    <lineage>
        <taxon>Eukaryota</taxon>
        <taxon>Metazoa</taxon>
        <taxon>Ecdysozoa</taxon>
        <taxon>Arthropoda</taxon>
        <taxon>Crustacea</taxon>
        <taxon>Multicrustacea</taxon>
        <taxon>Malacostraca</taxon>
        <taxon>Eumalacostraca</taxon>
        <taxon>Eucarida</taxon>
        <taxon>Decapoda</taxon>
        <taxon>Pleocyemata</taxon>
        <taxon>Brachyura</taxon>
        <taxon>Eubrachyura</taxon>
        <taxon>Portunoidea</taxon>
        <taxon>Portunidae</taxon>
        <taxon>Portuninae</taxon>
        <taxon>Portunus</taxon>
    </lineage>
</organism>
<keyword evidence="3" id="KW-1185">Reference proteome</keyword>
<comment type="caution">
    <text evidence="2">The sequence shown here is derived from an EMBL/GenBank/DDBJ whole genome shotgun (WGS) entry which is preliminary data.</text>
</comment>
<gene>
    <name evidence="2" type="ORF">E2C01_034865</name>
</gene>
<dbReference type="EMBL" id="VSRR010004993">
    <property type="protein sequence ID" value="MPC41277.1"/>
    <property type="molecule type" value="Genomic_DNA"/>
</dbReference>
<feature type="region of interest" description="Disordered" evidence="1">
    <location>
        <begin position="72"/>
        <end position="98"/>
    </location>
</feature>
<accession>A0A5B7F6V4</accession>
<dbReference type="Proteomes" id="UP000324222">
    <property type="component" value="Unassembled WGS sequence"/>
</dbReference>
<sequence length="98" mass="10878">MPAHYHHYSLTTTSITPHTRHHLTKRFVRVRVARCSSKVCEAEQIYDNSCQLGFPGGGIISLAVGLCETKKEQERKNGRKIKEAGKKGEQENDGRGGG</sequence>
<evidence type="ECO:0000313" key="3">
    <source>
        <dbReference type="Proteomes" id="UP000324222"/>
    </source>
</evidence>
<name>A0A5B7F6V4_PORTR</name>
<protein>
    <submittedName>
        <fullName evidence="2">Uncharacterized protein</fullName>
    </submittedName>
</protein>
<proteinExistence type="predicted"/>
<reference evidence="2 3" key="1">
    <citation type="submission" date="2019-05" db="EMBL/GenBank/DDBJ databases">
        <title>Another draft genome of Portunus trituberculatus and its Hox gene families provides insights of decapod evolution.</title>
        <authorList>
            <person name="Jeong J.-H."/>
            <person name="Song I."/>
            <person name="Kim S."/>
            <person name="Choi T."/>
            <person name="Kim D."/>
            <person name="Ryu S."/>
            <person name="Kim W."/>
        </authorList>
    </citation>
    <scope>NUCLEOTIDE SEQUENCE [LARGE SCALE GENOMIC DNA]</scope>
    <source>
        <tissue evidence="2">Muscle</tissue>
    </source>
</reference>